<dbReference type="GO" id="GO:0044423">
    <property type="term" value="C:virion component"/>
    <property type="evidence" value="ECO:0007669"/>
    <property type="project" value="UniProtKB-KW"/>
</dbReference>
<gene>
    <name evidence="7" type="ORF">CHPC781_000741</name>
</gene>
<dbReference type="GO" id="GO:0007155">
    <property type="term" value="P:cell adhesion"/>
    <property type="evidence" value="ECO:0007669"/>
    <property type="project" value="InterPro"/>
</dbReference>
<feature type="domain" description="Receptor-binding protein of phage tail base-plate Siphoviridae head" evidence="6">
    <location>
        <begin position="1"/>
        <end position="62"/>
    </location>
</feature>
<keyword evidence="8" id="KW-1185">Reference proteome</keyword>
<dbReference type="EMBL" id="MN689520">
    <property type="protein sequence ID" value="QGT53083.1"/>
    <property type="molecule type" value="Genomic_DNA"/>
</dbReference>
<keyword evidence="3" id="KW-1161">Viral attachment to host cell</keyword>
<sequence length="62" mass="6752">MSGAWVDFPFQPTVSQSIIGHFAGRGTSFHIDIHPNGSITWWGESIGDTPIATRGNGSYFIK</sequence>
<evidence type="ECO:0000256" key="1">
    <source>
        <dbReference type="ARBA" id="ARBA00004328"/>
    </source>
</evidence>
<evidence type="ECO:0000256" key="2">
    <source>
        <dbReference type="ARBA" id="ARBA00022581"/>
    </source>
</evidence>
<evidence type="ECO:0000259" key="6">
    <source>
        <dbReference type="Pfam" id="PF08931"/>
    </source>
</evidence>
<evidence type="ECO:0000313" key="8">
    <source>
        <dbReference type="Proteomes" id="UP000422279"/>
    </source>
</evidence>
<dbReference type="GO" id="GO:0046718">
    <property type="term" value="P:symbiont entry into host cell"/>
    <property type="evidence" value="ECO:0007669"/>
    <property type="project" value="UniProtKB-KW"/>
</dbReference>
<dbReference type="CDD" id="cd07964">
    <property type="entry name" value="RBP-H"/>
    <property type="match status" value="1"/>
</dbReference>
<keyword evidence="4" id="KW-0946">Virion</keyword>
<dbReference type="InterPro" id="IPR015027">
    <property type="entry name" value="Caudo_bapla_RBP"/>
</dbReference>
<comment type="subcellular location">
    <subcellularLocation>
        <location evidence="1">Virion</location>
    </subcellularLocation>
</comment>
<dbReference type="Pfam" id="PF08931">
    <property type="entry name" value="Caudo_bapla_RBP"/>
    <property type="match status" value="1"/>
</dbReference>
<accession>A0A650ESZ3</accession>
<dbReference type="SUPFAM" id="SSF49835">
    <property type="entry name" value="Virus attachment protein globular domain"/>
    <property type="match status" value="1"/>
</dbReference>
<dbReference type="Proteomes" id="UP000422279">
    <property type="component" value="Segment"/>
</dbReference>
<keyword evidence="2" id="KW-0945">Host-virus interaction</keyword>
<reference evidence="7 8" key="1">
    <citation type="submission" date="2019-11" db="EMBL/GenBank/DDBJ databases">
        <title>Genome Sequences of 31 Lactococcus lactis Bacteriophages Isolated from Foods.</title>
        <authorList>
            <person name="Marcelli B."/>
            <person name="de Jong A."/>
            <person name="Kuipers O.P."/>
        </authorList>
    </citation>
    <scope>NUCLEOTIDE SEQUENCE [LARGE SCALE GENOMIC DNA]</scope>
</reference>
<evidence type="ECO:0000256" key="4">
    <source>
        <dbReference type="ARBA" id="ARBA00022844"/>
    </source>
</evidence>
<evidence type="ECO:0000256" key="5">
    <source>
        <dbReference type="ARBA" id="ARBA00023296"/>
    </source>
</evidence>
<name>A0A650ESZ3_9CAUD</name>
<evidence type="ECO:0000313" key="7">
    <source>
        <dbReference type="EMBL" id="QGT53083.1"/>
    </source>
</evidence>
<organism evidence="7 8">
    <name type="scientific">Lactococcus phage CHPC781</name>
    <dbReference type="NCBI Taxonomy" id="2675252"/>
    <lineage>
        <taxon>Viruses</taxon>
        <taxon>Duplodnaviria</taxon>
        <taxon>Heunggongvirae</taxon>
        <taxon>Uroviricota</taxon>
        <taxon>Caudoviricetes</taxon>
        <taxon>Skunavirus</taxon>
        <taxon>Skunavirus CHPC781</taxon>
    </lineage>
</organism>
<protein>
    <submittedName>
        <fullName evidence="7">Baseplate protein</fullName>
    </submittedName>
</protein>
<keyword evidence="5" id="KW-1160">Virus entry into host cell</keyword>
<dbReference type="GO" id="GO:0019062">
    <property type="term" value="P:virion attachment to host cell"/>
    <property type="evidence" value="ECO:0007669"/>
    <property type="project" value="UniProtKB-KW"/>
</dbReference>
<proteinExistence type="predicted"/>
<dbReference type="Gene3D" id="2.60.40.1830">
    <property type="entry name" value="Phage tail base-plate Siphoviridae RBP, head domain"/>
    <property type="match status" value="1"/>
</dbReference>
<evidence type="ECO:0000256" key="3">
    <source>
        <dbReference type="ARBA" id="ARBA00022804"/>
    </source>
</evidence>
<dbReference type="InterPro" id="IPR008982">
    <property type="entry name" value="Adenovirus_pIV-like_att"/>
</dbReference>